<dbReference type="PANTHER" id="PTHR21013:SF10">
    <property type="entry name" value="ATP SYNTHASE MITOCHONDRIAL F1 COMPLEX ASSEMBLY FACTOR 2"/>
    <property type="match status" value="1"/>
</dbReference>
<evidence type="ECO:0000256" key="4">
    <source>
        <dbReference type="ARBA" id="ARBA00023128"/>
    </source>
</evidence>
<dbReference type="SUPFAM" id="SSF160909">
    <property type="entry name" value="ATP12-like"/>
    <property type="match status" value="1"/>
</dbReference>
<dbReference type="InterPro" id="IPR011419">
    <property type="entry name" value="ATP12_ATP_synth-F1-assembly"/>
</dbReference>
<comment type="similarity">
    <text evidence="2">Belongs to the ATP12 family.</text>
</comment>
<evidence type="ECO:0000256" key="5">
    <source>
        <dbReference type="ARBA" id="ARBA00023186"/>
    </source>
</evidence>
<keyword evidence="3" id="KW-0809">Transit peptide</keyword>
<sequence>MLAAVRRSSSHAARRFYKETGIAAVDDGYQITLDGRALRSPARRALVLPSEPLALAIAAEWDSQLEKIEPAAMPLMSLAATAVDQIAVDRKDTTRTVLKYGKNDTTCFFAGEADEPRLHQLQLEHYLPLLEWVRAEFDVRFEPGFGVAHRPTNDETLRPIEAFFEKLSTWELAALQSATQETKSLVIGLALLAHKLDASQAETVARLEEQVQIDRWGFVEGSHDYDVTRIRFRLASASLFRDFVVSAAAAAAAA</sequence>
<comment type="subcellular location">
    <subcellularLocation>
        <location evidence="1">Mitochondrion</location>
    </subcellularLocation>
</comment>
<dbReference type="AlphaFoldDB" id="A0AAD7UL47"/>
<evidence type="ECO:0008006" key="8">
    <source>
        <dbReference type="Google" id="ProtNLM"/>
    </source>
</evidence>
<gene>
    <name evidence="6" type="ORF">CTAYLR_003547</name>
</gene>
<reference evidence="6" key="1">
    <citation type="submission" date="2023-01" db="EMBL/GenBank/DDBJ databases">
        <title>Metagenome sequencing of chrysophaentin producing Chrysophaeum taylorii.</title>
        <authorList>
            <person name="Davison J."/>
            <person name="Bewley C."/>
        </authorList>
    </citation>
    <scope>NUCLEOTIDE SEQUENCE</scope>
    <source>
        <strain evidence="6">NIES-1699</strain>
    </source>
</reference>
<organism evidence="6 7">
    <name type="scientific">Chrysophaeum taylorii</name>
    <dbReference type="NCBI Taxonomy" id="2483200"/>
    <lineage>
        <taxon>Eukaryota</taxon>
        <taxon>Sar</taxon>
        <taxon>Stramenopiles</taxon>
        <taxon>Ochrophyta</taxon>
        <taxon>Pelagophyceae</taxon>
        <taxon>Pelagomonadales</taxon>
        <taxon>Pelagomonadaceae</taxon>
        <taxon>Chrysophaeum</taxon>
    </lineage>
</organism>
<evidence type="ECO:0000256" key="3">
    <source>
        <dbReference type="ARBA" id="ARBA00022946"/>
    </source>
</evidence>
<dbReference type="InterPro" id="IPR042272">
    <property type="entry name" value="ATP12_ATP_synth-F1-assembly_N"/>
</dbReference>
<evidence type="ECO:0000313" key="7">
    <source>
        <dbReference type="Proteomes" id="UP001230188"/>
    </source>
</evidence>
<keyword evidence="7" id="KW-1185">Reference proteome</keyword>
<keyword evidence="5" id="KW-0143">Chaperone</keyword>
<protein>
    <recommendedName>
        <fullName evidence="8">ATP synthase mitochondrial F1 complex assembly factor 2</fullName>
    </recommendedName>
</protein>
<dbReference type="Proteomes" id="UP001230188">
    <property type="component" value="Unassembled WGS sequence"/>
</dbReference>
<dbReference type="GO" id="GO:0005739">
    <property type="term" value="C:mitochondrion"/>
    <property type="evidence" value="ECO:0007669"/>
    <property type="project" value="UniProtKB-SubCell"/>
</dbReference>
<dbReference type="GO" id="GO:0033615">
    <property type="term" value="P:mitochondrial proton-transporting ATP synthase complex assembly"/>
    <property type="evidence" value="ECO:0007669"/>
    <property type="project" value="TreeGrafter"/>
</dbReference>
<evidence type="ECO:0000256" key="2">
    <source>
        <dbReference type="ARBA" id="ARBA00008231"/>
    </source>
</evidence>
<proteinExistence type="inferred from homology"/>
<dbReference type="Gene3D" id="3.30.2180.10">
    <property type="entry name" value="ATP12-like"/>
    <property type="match status" value="1"/>
</dbReference>
<dbReference type="EMBL" id="JAQMWT010000081">
    <property type="protein sequence ID" value="KAJ8611169.1"/>
    <property type="molecule type" value="Genomic_DNA"/>
</dbReference>
<dbReference type="Pfam" id="PF07542">
    <property type="entry name" value="ATP12"/>
    <property type="match status" value="1"/>
</dbReference>
<evidence type="ECO:0000256" key="1">
    <source>
        <dbReference type="ARBA" id="ARBA00004173"/>
    </source>
</evidence>
<accession>A0AAD7UL47</accession>
<dbReference type="InterPro" id="IPR023335">
    <property type="entry name" value="ATP12_ortho_dom_sf"/>
</dbReference>
<keyword evidence="4" id="KW-0496">Mitochondrion</keyword>
<dbReference type="Gene3D" id="1.10.3580.10">
    <property type="entry name" value="ATP12 ATPase"/>
    <property type="match status" value="1"/>
</dbReference>
<name>A0AAD7UL47_9STRA</name>
<evidence type="ECO:0000313" key="6">
    <source>
        <dbReference type="EMBL" id="KAJ8611169.1"/>
    </source>
</evidence>
<dbReference type="PANTHER" id="PTHR21013">
    <property type="entry name" value="ATP SYNTHASE MITOCHONDRIAL F1 COMPLEX ASSEMBLY FACTOR 2/ATP12 PROTEIN, MITOCHONDRIAL PRECURSOR"/>
    <property type="match status" value="1"/>
</dbReference>
<comment type="caution">
    <text evidence="6">The sequence shown here is derived from an EMBL/GenBank/DDBJ whole genome shotgun (WGS) entry which is preliminary data.</text>
</comment>